<evidence type="ECO:0000313" key="1">
    <source>
        <dbReference type="EMBL" id="GIF54529.1"/>
    </source>
</evidence>
<reference evidence="1 2" key="1">
    <citation type="submission" date="2021-01" db="EMBL/GenBank/DDBJ databases">
        <title>Whole genome shotgun sequence of Asanoa iriomotensis NBRC 100142.</title>
        <authorList>
            <person name="Komaki H."/>
            <person name="Tamura T."/>
        </authorList>
    </citation>
    <scope>NUCLEOTIDE SEQUENCE [LARGE SCALE GENOMIC DNA]</scope>
    <source>
        <strain evidence="1 2">NBRC 100142</strain>
    </source>
</reference>
<dbReference type="RefSeq" id="WP_203700251.1">
    <property type="nucleotide sequence ID" value="NZ_BAAALU010000011.1"/>
</dbReference>
<accession>A0ABQ4BVG9</accession>
<keyword evidence="2" id="KW-1185">Reference proteome</keyword>
<dbReference type="EMBL" id="BONC01000002">
    <property type="protein sequence ID" value="GIF54529.1"/>
    <property type="molecule type" value="Genomic_DNA"/>
</dbReference>
<protein>
    <recommendedName>
        <fullName evidence="3">Antitoxin VbhA domain-containing protein</fullName>
    </recommendedName>
</protein>
<evidence type="ECO:0008006" key="3">
    <source>
        <dbReference type="Google" id="ProtNLM"/>
    </source>
</evidence>
<organism evidence="1 2">
    <name type="scientific">Asanoa iriomotensis</name>
    <dbReference type="NCBI Taxonomy" id="234613"/>
    <lineage>
        <taxon>Bacteria</taxon>
        <taxon>Bacillati</taxon>
        <taxon>Actinomycetota</taxon>
        <taxon>Actinomycetes</taxon>
        <taxon>Micromonosporales</taxon>
        <taxon>Micromonosporaceae</taxon>
        <taxon>Asanoa</taxon>
    </lineage>
</organism>
<proteinExistence type="predicted"/>
<comment type="caution">
    <text evidence="1">The sequence shown here is derived from an EMBL/GenBank/DDBJ whole genome shotgun (WGS) entry which is preliminary data.</text>
</comment>
<gene>
    <name evidence="1" type="ORF">Air01nite_06240</name>
</gene>
<dbReference type="Proteomes" id="UP000624325">
    <property type="component" value="Unassembled WGS sequence"/>
</dbReference>
<name>A0ABQ4BVG9_9ACTN</name>
<sequence>MSTDAHRFDASKRFLGERESLEEQARRRGIVPVRDVADMADFDIFETDAELDAFLAHVRAERQSNLA</sequence>
<evidence type="ECO:0000313" key="2">
    <source>
        <dbReference type="Proteomes" id="UP000624325"/>
    </source>
</evidence>